<feature type="transmembrane region" description="Helical" evidence="1">
    <location>
        <begin position="49"/>
        <end position="70"/>
    </location>
</feature>
<reference evidence="2" key="2">
    <citation type="submission" date="2023-06" db="EMBL/GenBank/DDBJ databases">
        <authorList>
            <consortium name="Lawrence Berkeley National Laboratory"/>
            <person name="Haridas S."/>
            <person name="Hensen N."/>
            <person name="Bonometti L."/>
            <person name="Westerberg I."/>
            <person name="Brannstrom I.O."/>
            <person name="Guillou S."/>
            <person name="Cros-Aarteil S."/>
            <person name="Calhoun S."/>
            <person name="Kuo A."/>
            <person name="Mondo S."/>
            <person name="Pangilinan J."/>
            <person name="Riley R."/>
            <person name="Labutti K."/>
            <person name="Andreopoulos B."/>
            <person name="Lipzen A."/>
            <person name="Chen C."/>
            <person name="Yanf M."/>
            <person name="Daum C."/>
            <person name="Ng V."/>
            <person name="Clum A."/>
            <person name="Steindorff A."/>
            <person name="Ohm R."/>
            <person name="Martin F."/>
            <person name="Silar P."/>
            <person name="Natvig D."/>
            <person name="Lalanne C."/>
            <person name="Gautier V."/>
            <person name="Ament-Velasquez S.L."/>
            <person name="Kruys A."/>
            <person name="Hutchinson M.I."/>
            <person name="Powell A.J."/>
            <person name="Barry K."/>
            <person name="Miller A.N."/>
            <person name="Grigoriev I.V."/>
            <person name="Debuchy R."/>
            <person name="Gladieux P."/>
            <person name="Thoren M.H."/>
            <person name="Johannesson H."/>
        </authorList>
    </citation>
    <scope>NUCLEOTIDE SEQUENCE</scope>
    <source>
        <strain evidence="2">CBS 955.72</strain>
    </source>
</reference>
<sequence length="171" mass="18315">MALPPGPSADRVFDATSAIPCLGILVLVSQVAFWTSFSFKSKQAITRCLAAFFFFFFFLLVSAVEGALGIHNLNGNKLKLAKLVLHRALTLSCCALPSFNEPVAGMQNSDQVAGSSRVSRAPTAVLLSRPCTLCSFSLCTTTSLCPRLRLSKASKPQTRTQLGLGSLSSRR</sequence>
<keyword evidence="1" id="KW-0812">Transmembrane</keyword>
<reference evidence="2" key="1">
    <citation type="journal article" date="2023" name="Mol. Phylogenet. Evol.">
        <title>Genome-scale phylogeny and comparative genomics of the fungal order Sordariales.</title>
        <authorList>
            <person name="Hensen N."/>
            <person name="Bonometti L."/>
            <person name="Westerberg I."/>
            <person name="Brannstrom I.O."/>
            <person name="Guillou S."/>
            <person name="Cros-Aarteil S."/>
            <person name="Calhoun S."/>
            <person name="Haridas S."/>
            <person name="Kuo A."/>
            <person name="Mondo S."/>
            <person name="Pangilinan J."/>
            <person name="Riley R."/>
            <person name="LaButti K."/>
            <person name="Andreopoulos B."/>
            <person name="Lipzen A."/>
            <person name="Chen C."/>
            <person name="Yan M."/>
            <person name="Daum C."/>
            <person name="Ng V."/>
            <person name="Clum A."/>
            <person name="Steindorff A."/>
            <person name="Ohm R.A."/>
            <person name="Martin F."/>
            <person name="Silar P."/>
            <person name="Natvig D.O."/>
            <person name="Lalanne C."/>
            <person name="Gautier V."/>
            <person name="Ament-Velasquez S.L."/>
            <person name="Kruys A."/>
            <person name="Hutchinson M.I."/>
            <person name="Powell A.J."/>
            <person name="Barry K."/>
            <person name="Miller A.N."/>
            <person name="Grigoriev I.V."/>
            <person name="Debuchy R."/>
            <person name="Gladieux P."/>
            <person name="Hiltunen Thoren M."/>
            <person name="Johannesson H."/>
        </authorList>
    </citation>
    <scope>NUCLEOTIDE SEQUENCE</scope>
    <source>
        <strain evidence="2">CBS 955.72</strain>
    </source>
</reference>
<evidence type="ECO:0000313" key="3">
    <source>
        <dbReference type="Proteomes" id="UP001275084"/>
    </source>
</evidence>
<feature type="transmembrane region" description="Helical" evidence="1">
    <location>
        <begin position="15"/>
        <end position="37"/>
    </location>
</feature>
<keyword evidence="1" id="KW-0472">Membrane</keyword>
<organism evidence="2 3">
    <name type="scientific">Lasiosphaeria hispida</name>
    <dbReference type="NCBI Taxonomy" id="260671"/>
    <lineage>
        <taxon>Eukaryota</taxon>
        <taxon>Fungi</taxon>
        <taxon>Dikarya</taxon>
        <taxon>Ascomycota</taxon>
        <taxon>Pezizomycotina</taxon>
        <taxon>Sordariomycetes</taxon>
        <taxon>Sordariomycetidae</taxon>
        <taxon>Sordariales</taxon>
        <taxon>Lasiosphaeriaceae</taxon>
        <taxon>Lasiosphaeria</taxon>
    </lineage>
</organism>
<dbReference type="AlphaFoldDB" id="A0AAJ0H5J1"/>
<proteinExistence type="predicted"/>
<name>A0AAJ0H5J1_9PEZI</name>
<accession>A0AAJ0H5J1</accession>
<dbReference type="Proteomes" id="UP001275084">
    <property type="component" value="Unassembled WGS sequence"/>
</dbReference>
<dbReference type="EMBL" id="JAUIQD010000008">
    <property type="protein sequence ID" value="KAK3341069.1"/>
    <property type="molecule type" value="Genomic_DNA"/>
</dbReference>
<keyword evidence="3" id="KW-1185">Reference proteome</keyword>
<evidence type="ECO:0000256" key="1">
    <source>
        <dbReference type="SAM" id="Phobius"/>
    </source>
</evidence>
<comment type="caution">
    <text evidence="2">The sequence shown here is derived from an EMBL/GenBank/DDBJ whole genome shotgun (WGS) entry which is preliminary data.</text>
</comment>
<evidence type="ECO:0000313" key="2">
    <source>
        <dbReference type="EMBL" id="KAK3341069.1"/>
    </source>
</evidence>
<gene>
    <name evidence="2" type="ORF">B0T25DRAFT_329518</name>
</gene>
<keyword evidence="1" id="KW-1133">Transmembrane helix</keyword>
<protein>
    <submittedName>
        <fullName evidence="2">Uncharacterized protein</fullName>
    </submittedName>
</protein>